<comment type="caution">
    <text evidence="2">The sequence shown here is derived from an EMBL/GenBank/DDBJ whole genome shotgun (WGS) entry which is preliminary data.</text>
</comment>
<organism evidence="2 3">
    <name type="scientific">Vibrio parahaemolyticus</name>
    <dbReference type="NCBI Taxonomy" id="670"/>
    <lineage>
        <taxon>Bacteria</taxon>
        <taxon>Pseudomonadati</taxon>
        <taxon>Pseudomonadota</taxon>
        <taxon>Gammaproteobacteria</taxon>
        <taxon>Vibrionales</taxon>
        <taxon>Vibrionaceae</taxon>
        <taxon>Vibrio</taxon>
    </lineage>
</organism>
<feature type="domain" description="Cadherin-like" evidence="1">
    <location>
        <begin position="1"/>
        <end position="64"/>
    </location>
</feature>
<dbReference type="AlphaFoldDB" id="A0A7Y0SD63"/>
<sequence length="96" mass="10209">TDVDGDNLEAVNLSTNDPNATIVENADGSFTITPSENFFGEIEFTYDVTDAIETVAADLNLTVNPVNDLPDVPDLSFTTEDGEAITITEAELLAQA</sequence>
<feature type="non-terminal residue" evidence="2">
    <location>
        <position position="1"/>
    </location>
</feature>
<accession>A0A7Y0SD63</accession>
<evidence type="ECO:0000313" key="3">
    <source>
        <dbReference type="Proteomes" id="UP000518904"/>
    </source>
</evidence>
<dbReference type="Proteomes" id="UP000518904">
    <property type="component" value="Unassembled WGS sequence"/>
</dbReference>
<dbReference type="Pfam" id="PF17892">
    <property type="entry name" value="Cadherin_5"/>
    <property type="match status" value="1"/>
</dbReference>
<proteinExistence type="predicted"/>
<gene>
    <name evidence="2" type="ORF">HKB16_00255</name>
</gene>
<dbReference type="Gene3D" id="2.60.40.2810">
    <property type="match status" value="1"/>
</dbReference>
<evidence type="ECO:0000313" key="2">
    <source>
        <dbReference type="EMBL" id="NMU81305.1"/>
    </source>
</evidence>
<dbReference type="InterPro" id="IPR041690">
    <property type="entry name" value="Cadherin_5"/>
</dbReference>
<reference evidence="2 3" key="1">
    <citation type="submission" date="2020-04" db="EMBL/GenBank/DDBJ databases">
        <title>Whole-genome sequencing of Vibrio spp. from China reveals different genetic environments of blaCTX-M-14 among diverse lineages.</title>
        <authorList>
            <person name="Zheng Z."/>
            <person name="Ye L."/>
            <person name="Chen S."/>
        </authorList>
    </citation>
    <scope>NUCLEOTIDE SEQUENCE [LARGE SCALE GENOMIC DNA]</scope>
    <source>
        <strain evidence="2 3">Vb0551</strain>
    </source>
</reference>
<protein>
    <submittedName>
        <fullName evidence="2">Cadherin-like domain-containing protein</fullName>
    </submittedName>
</protein>
<dbReference type="EMBL" id="JABCLB010000060">
    <property type="protein sequence ID" value="NMU81305.1"/>
    <property type="molecule type" value="Genomic_DNA"/>
</dbReference>
<evidence type="ECO:0000259" key="1">
    <source>
        <dbReference type="Pfam" id="PF17892"/>
    </source>
</evidence>
<feature type="non-terminal residue" evidence="2">
    <location>
        <position position="96"/>
    </location>
</feature>
<name>A0A7Y0SD63_VIBPH</name>